<proteinExistence type="predicted"/>
<name>A0A8J5K8Q6_ZINOF</name>
<accession>A0A8J5K8Q6</accession>
<gene>
    <name evidence="1" type="ORF">ZIOFF_061802</name>
</gene>
<dbReference type="AlphaFoldDB" id="A0A8J5K8Q6"/>
<keyword evidence="2" id="KW-1185">Reference proteome</keyword>
<protein>
    <submittedName>
        <fullName evidence="1">Uncharacterized protein</fullName>
    </submittedName>
</protein>
<comment type="caution">
    <text evidence="1">The sequence shown here is derived from an EMBL/GenBank/DDBJ whole genome shotgun (WGS) entry which is preliminary data.</text>
</comment>
<organism evidence="1 2">
    <name type="scientific">Zingiber officinale</name>
    <name type="common">Ginger</name>
    <name type="synonym">Amomum zingiber</name>
    <dbReference type="NCBI Taxonomy" id="94328"/>
    <lineage>
        <taxon>Eukaryota</taxon>
        <taxon>Viridiplantae</taxon>
        <taxon>Streptophyta</taxon>
        <taxon>Embryophyta</taxon>
        <taxon>Tracheophyta</taxon>
        <taxon>Spermatophyta</taxon>
        <taxon>Magnoliopsida</taxon>
        <taxon>Liliopsida</taxon>
        <taxon>Zingiberales</taxon>
        <taxon>Zingiberaceae</taxon>
        <taxon>Zingiber</taxon>
    </lineage>
</organism>
<dbReference type="EMBL" id="JACMSC010000017">
    <property type="protein sequence ID" value="KAG6478360.1"/>
    <property type="molecule type" value="Genomic_DNA"/>
</dbReference>
<sequence>MKILALIGAWFEAFRNKLDLPFRRFEMASTSSATSLTIDVPEINELPSNSDSKEEDVITAFKLEMKELKEAMMIELESIEIGGKVRISKQLVALGFCLPALVMFGLAIKEAEQEADKLEIGAKMLSTCALDFDPYEKNPGTVHSALFMLYDKKNKTPDGSMSNLMDFILREVNHLHIEDKCLVGLVEVKLG</sequence>
<evidence type="ECO:0000313" key="2">
    <source>
        <dbReference type="Proteomes" id="UP000734854"/>
    </source>
</evidence>
<evidence type="ECO:0000313" key="1">
    <source>
        <dbReference type="EMBL" id="KAG6478360.1"/>
    </source>
</evidence>
<dbReference type="Proteomes" id="UP000734854">
    <property type="component" value="Unassembled WGS sequence"/>
</dbReference>
<reference evidence="1 2" key="1">
    <citation type="submission" date="2020-08" db="EMBL/GenBank/DDBJ databases">
        <title>Plant Genome Project.</title>
        <authorList>
            <person name="Zhang R.-G."/>
        </authorList>
    </citation>
    <scope>NUCLEOTIDE SEQUENCE [LARGE SCALE GENOMIC DNA]</scope>
    <source>
        <tissue evidence="1">Rhizome</tissue>
    </source>
</reference>